<dbReference type="RefSeq" id="WP_317636380.1">
    <property type="nucleotide sequence ID" value="NZ_AP026802.1"/>
</dbReference>
<keyword evidence="1 5" id="KW-0597">Phosphoprotein</keyword>
<dbReference type="GO" id="GO:0003677">
    <property type="term" value="F:DNA binding"/>
    <property type="evidence" value="ECO:0007669"/>
    <property type="project" value="UniProtKB-KW"/>
</dbReference>
<dbReference type="InterPro" id="IPR001789">
    <property type="entry name" value="Sig_transdc_resp-reg_receiver"/>
</dbReference>
<dbReference type="GO" id="GO:0006355">
    <property type="term" value="P:regulation of DNA-templated transcription"/>
    <property type="evidence" value="ECO:0007669"/>
    <property type="project" value="InterPro"/>
</dbReference>
<dbReference type="Gene3D" id="3.40.50.2300">
    <property type="match status" value="1"/>
</dbReference>
<dbReference type="InterPro" id="IPR016032">
    <property type="entry name" value="Sig_transdc_resp-reg_C-effctor"/>
</dbReference>
<dbReference type="CDD" id="cd17535">
    <property type="entry name" value="REC_NarL-like"/>
    <property type="match status" value="1"/>
</dbReference>
<evidence type="ECO:0000313" key="8">
    <source>
        <dbReference type="EMBL" id="BDR58480.1"/>
    </source>
</evidence>
<name>A0AAU9DAC9_9LACO</name>
<dbReference type="KEGG" id="xap:XA3_09210"/>
<dbReference type="PROSITE" id="PS00622">
    <property type="entry name" value="HTH_LUXR_1"/>
    <property type="match status" value="1"/>
</dbReference>
<evidence type="ECO:0000256" key="3">
    <source>
        <dbReference type="ARBA" id="ARBA00023125"/>
    </source>
</evidence>
<gene>
    <name evidence="8" type="ORF">XA3_09210</name>
</gene>
<dbReference type="PRINTS" id="PR00038">
    <property type="entry name" value="HTHLUXR"/>
</dbReference>
<keyword evidence="4" id="KW-0804">Transcription</keyword>
<evidence type="ECO:0000256" key="4">
    <source>
        <dbReference type="ARBA" id="ARBA00023163"/>
    </source>
</evidence>
<accession>A0AAU9DAC9</accession>
<dbReference type="CDD" id="cd06170">
    <property type="entry name" value="LuxR_C_like"/>
    <property type="match status" value="1"/>
</dbReference>
<dbReference type="Proteomes" id="UP001321861">
    <property type="component" value="Chromosome"/>
</dbReference>
<dbReference type="PANTHER" id="PTHR43214">
    <property type="entry name" value="TWO-COMPONENT RESPONSE REGULATOR"/>
    <property type="match status" value="1"/>
</dbReference>
<evidence type="ECO:0000256" key="1">
    <source>
        <dbReference type="ARBA" id="ARBA00022553"/>
    </source>
</evidence>
<dbReference type="GO" id="GO:0000160">
    <property type="term" value="P:phosphorelay signal transduction system"/>
    <property type="evidence" value="ECO:0007669"/>
    <property type="project" value="InterPro"/>
</dbReference>
<dbReference type="PROSITE" id="PS50043">
    <property type="entry name" value="HTH_LUXR_2"/>
    <property type="match status" value="1"/>
</dbReference>
<dbReference type="InterPro" id="IPR039420">
    <property type="entry name" value="WalR-like"/>
</dbReference>
<evidence type="ECO:0000259" key="6">
    <source>
        <dbReference type="PROSITE" id="PS50043"/>
    </source>
</evidence>
<dbReference type="AlphaFoldDB" id="A0AAU9DAC9"/>
<evidence type="ECO:0000256" key="2">
    <source>
        <dbReference type="ARBA" id="ARBA00023015"/>
    </source>
</evidence>
<feature type="domain" description="HTH luxR-type" evidence="6">
    <location>
        <begin position="142"/>
        <end position="207"/>
    </location>
</feature>
<evidence type="ECO:0000256" key="5">
    <source>
        <dbReference type="PROSITE-ProRule" id="PRU00169"/>
    </source>
</evidence>
<protein>
    <submittedName>
        <fullName evidence="8">DNA-binding response regulator</fullName>
    </submittedName>
</protein>
<dbReference type="SMART" id="SM00421">
    <property type="entry name" value="HTH_LUXR"/>
    <property type="match status" value="1"/>
</dbReference>
<dbReference type="SUPFAM" id="SSF46894">
    <property type="entry name" value="C-terminal effector domain of the bipartite response regulators"/>
    <property type="match status" value="1"/>
</dbReference>
<dbReference type="SUPFAM" id="SSF52172">
    <property type="entry name" value="CheY-like"/>
    <property type="match status" value="1"/>
</dbReference>
<dbReference type="PROSITE" id="PS50110">
    <property type="entry name" value="RESPONSE_REGULATORY"/>
    <property type="match status" value="1"/>
</dbReference>
<dbReference type="Pfam" id="PF00196">
    <property type="entry name" value="GerE"/>
    <property type="match status" value="1"/>
</dbReference>
<evidence type="ECO:0000259" key="7">
    <source>
        <dbReference type="PROSITE" id="PS50110"/>
    </source>
</evidence>
<dbReference type="InterPro" id="IPR058245">
    <property type="entry name" value="NreC/VraR/RcsB-like_REC"/>
</dbReference>
<keyword evidence="9" id="KW-1185">Reference proteome</keyword>
<proteinExistence type="predicted"/>
<dbReference type="InterPro" id="IPR011006">
    <property type="entry name" value="CheY-like_superfamily"/>
</dbReference>
<feature type="modified residue" description="4-aspartylphosphate" evidence="5">
    <location>
        <position position="54"/>
    </location>
</feature>
<dbReference type="PANTHER" id="PTHR43214:SF37">
    <property type="entry name" value="TRANSCRIPTIONAL REGULATORY PROTEIN YDFI"/>
    <property type="match status" value="1"/>
</dbReference>
<reference evidence="8 9" key="1">
    <citation type="journal article" date="2023" name="Microbiol. Spectr.">
        <title>Symbiosis of Carpenter Bees with Uncharacterized Lactic Acid Bacteria Showing NAD Auxotrophy.</title>
        <authorList>
            <person name="Kawasaki S."/>
            <person name="Ozawa K."/>
            <person name="Mori T."/>
            <person name="Yamamoto A."/>
            <person name="Ito M."/>
            <person name="Ohkuma M."/>
            <person name="Sakamoto M."/>
            <person name="Matsutani M."/>
        </authorList>
    </citation>
    <scope>NUCLEOTIDE SEQUENCE [LARGE SCALE GENOMIC DNA]</scope>
    <source>
        <strain evidence="8 9">XA3</strain>
    </source>
</reference>
<sequence length="210" mass="23364">MIKVLIVDDHTMVRMGISAYLQIESDIEVVGMATNGLEAVEQAKILKPDVILMDLVMPEMNGVDASKKILKNNPKQKIIILTSFIDDELVYPAIRAGATSYILKTGSADEIVDAIHKAVMGKSVFEDEVADKIKNNPAKVQEEELFETLTNRELEVLRLIGEGKTNKEIGDELYISLKTVKTHVSNILNKLNVQDRTQATIYAFKHGLVK</sequence>
<feature type="domain" description="Response regulatory" evidence="7">
    <location>
        <begin position="3"/>
        <end position="119"/>
    </location>
</feature>
<keyword evidence="2" id="KW-0805">Transcription regulation</keyword>
<dbReference type="InterPro" id="IPR000792">
    <property type="entry name" value="Tscrpt_reg_LuxR_C"/>
</dbReference>
<dbReference type="SMART" id="SM00448">
    <property type="entry name" value="REC"/>
    <property type="match status" value="1"/>
</dbReference>
<evidence type="ECO:0000313" key="9">
    <source>
        <dbReference type="Proteomes" id="UP001321861"/>
    </source>
</evidence>
<dbReference type="EMBL" id="AP026802">
    <property type="protein sequence ID" value="BDR58480.1"/>
    <property type="molecule type" value="Genomic_DNA"/>
</dbReference>
<dbReference type="Pfam" id="PF00072">
    <property type="entry name" value="Response_reg"/>
    <property type="match status" value="1"/>
</dbReference>
<organism evidence="8 9">
    <name type="scientific">Xylocopilactobacillus apicola</name>
    <dbReference type="NCBI Taxonomy" id="2932184"/>
    <lineage>
        <taxon>Bacteria</taxon>
        <taxon>Bacillati</taxon>
        <taxon>Bacillota</taxon>
        <taxon>Bacilli</taxon>
        <taxon>Lactobacillales</taxon>
        <taxon>Lactobacillaceae</taxon>
        <taxon>Xylocopilactobacillus</taxon>
    </lineage>
</organism>
<keyword evidence="3 8" id="KW-0238">DNA-binding</keyword>